<keyword evidence="3" id="KW-1185">Reference proteome</keyword>
<dbReference type="Proteomes" id="UP001153954">
    <property type="component" value="Unassembled WGS sequence"/>
</dbReference>
<evidence type="ECO:0000313" key="3">
    <source>
        <dbReference type="Proteomes" id="UP001153954"/>
    </source>
</evidence>
<proteinExistence type="predicted"/>
<feature type="region of interest" description="Disordered" evidence="1">
    <location>
        <begin position="102"/>
        <end position="137"/>
    </location>
</feature>
<protein>
    <submittedName>
        <fullName evidence="2">Uncharacterized protein</fullName>
    </submittedName>
</protein>
<reference evidence="2" key="1">
    <citation type="submission" date="2022-03" db="EMBL/GenBank/DDBJ databases">
        <authorList>
            <person name="Tunstrom K."/>
        </authorList>
    </citation>
    <scope>NUCLEOTIDE SEQUENCE</scope>
</reference>
<accession>A0AAU9V6Y8</accession>
<name>A0AAU9V6Y8_EUPED</name>
<dbReference type="EMBL" id="CAKOGL010000029">
    <property type="protein sequence ID" value="CAH2105967.1"/>
    <property type="molecule type" value="Genomic_DNA"/>
</dbReference>
<sequence length="137" mass="15157">MYFRKNSSLRDTEIKADYVRISIDDYSKSRYNGINYKLVKTGCHYKPNQKPFQRGQDLNCIEIARETIDKTGGARSQYTGERFLGARGVFRGAINTARKAESRSASLAAARATERGRPGAAPAAARPATARARPPCL</sequence>
<evidence type="ECO:0000313" key="2">
    <source>
        <dbReference type="EMBL" id="CAH2105967.1"/>
    </source>
</evidence>
<feature type="compositionally biased region" description="Low complexity" evidence="1">
    <location>
        <begin position="118"/>
        <end position="137"/>
    </location>
</feature>
<evidence type="ECO:0000256" key="1">
    <source>
        <dbReference type="SAM" id="MobiDB-lite"/>
    </source>
</evidence>
<dbReference type="AlphaFoldDB" id="A0AAU9V6Y8"/>
<comment type="caution">
    <text evidence="2">The sequence shown here is derived from an EMBL/GenBank/DDBJ whole genome shotgun (WGS) entry which is preliminary data.</text>
</comment>
<gene>
    <name evidence="2" type="ORF">EEDITHA_LOCUS20161</name>
</gene>
<organism evidence="2 3">
    <name type="scientific">Euphydryas editha</name>
    <name type="common">Edith's checkerspot</name>
    <dbReference type="NCBI Taxonomy" id="104508"/>
    <lineage>
        <taxon>Eukaryota</taxon>
        <taxon>Metazoa</taxon>
        <taxon>Ecdysozoa</taxon>
        <taxon>Arthropoda</taxon>
        <taxon>Hexapoda</taxon>
        <taxon>Insecta</taxon>
        <taxon>Pterygota</taxon>
        <taxon>Neoptera</taxon>
        <taxon>Endopterygota</taxon>
        <taxon>Lepidoptera</taxon>
        <taxon>Glossata</taxon>
        <taxon>Ditrysia</taxon>
        <taxon>Papilionoidea</taxon>
        <taxon>Nymphalidae</taxon>
        <taxon>Nymphalinae</taxon>
        <taxon>Euphydryas</taxon>
    </lineage>
</organism>